<proteinExistence type="predicted"/>
<name>A0ABS9EMS9_9BACT</name>
<dbReference type="EMBL" id="JAKGUD010000002">
    <property type="protein sequence ID" value="MCF4141836.1"/>
    <property type="molecule type" value="Genomic_DNA"/>
</dbReference>
<dbReference type="InterPro" id="IPR050194">
    <property type="entry name" value="Glycosyltransferase_grp1"/>
</dbReference>
<dbReference type="SUPFAM" id="SSF56300">
    <property type="entry name" value="Metallo-dependent phosphatases"/>
    <property type="match status" value="1"/>
</dbReference>
<dbReference type="Gene3D" id="3.40.50.2000">
    <property type="entry name" value="Glycogen Phosphorylase B"/>
    <property type="match status" value="2"/>
</dbReference>
<feature type="domain" description="Glycosyl transferase family 1" evidence="2">
    <location>
        <begin position="540"/>
        <end position="705"/>
    </location>
</feature>
<dbReference type="InterPro" id="IPR028098">
    <property type="entry name" value="Glyco_trans_4-like_N"/>
</dbReference>
<keyword evidence="5" id="KW-1185">Reference proteome</keyword>
<dbReference type="PANTHER" id="PTHR45947:SF3">
    <property type="entry name" value="SULFOQUINOVOSYL TRANSFERASE SQD2"/>
    <property type="match status" value="1"/>
</dbReference>
<dbReference type="Gene3D" id="3.60.21.10">
    <property type="match status" value="1"/>
</dbReference>
<dbReference type="RefSeq" id="WP_236098592.1">
    <property type="nucleotide sequence ID" value="NZ_JAKGUD010000002.1"/>
</dbReference>
<dbReference type="Pfam" id="PF00534">
    <property type="entry name" value="Glycos_transf_1"/>
    <property type="match status" value="1"/>
</dbReference>
<dbReference type="PANTHER" id="PTHR45947">
    <property type="entry name" value="SULFOQUINOVOSYL TRANSFERASE SQD2"/>
    <property type="match status" value="1"/>
</dbReference>
<feature type="transmembrane region" description="Helical" evidence="1">
    <location>
        <begin position="350"/>
        <end position="370"/>
    </location>
</feature>
<organism evidence="4 5">
    <name type="scientific">Dethiosulfovibrio marinus</name>
    <dbReference type="NCBI Taxonomy" id="133532"/>
    <lineage>
        <taxon>Bacteria</taxon>
        <taxon>Thermotogati</taxon>
        <taxon>Synergistota</taxon>
        <taxon>Synergistia</taxon>
        <taxon>Synergistales</taxon>
        <taxon>Dethiosulfovibrionaceae</taxon>
        <taxon>Dethiosulfovibrio</taxon>
    </lineage>
</organism>
<keyword evidence="1" id="KW-1133">Transmembrane helix</keyword>
<reference evidence="4 5" key="1">
    <citation type="submission" date="2022-01" db="EMBL/GenBank/DDBJ databases">
        <title>Dethiosulfovibrio faecalis sp. nov., a novel proteolytic, non-sulfur-reducing bacterium isolated from a marine aquaculture solid waste bioreactor.</title>
        <authorList>
            <person name="Grabowski S."/>
            <person name="Apolinario E."/>
            <person name="Schneider N."/>
            <person name="Marshall C.W."/>
            <person name="Sowers K.R."/>
        </authorList>
    </citation>
    <scope>NUCLEOTIDE SEQUENCE [LARGE SCALE GENOMIC DNA]</scope>
    <source>
        <strain evidence="4 5">DSM 12537</strain>
    </source>
</reference>
<evidence type="ECO:0000256" key="1">
    <source>
        <dbReference type="SAM" id="Phobius"/>
    </source>
</evidence>
<feature type="transmembrane region" description="Helical" evidence="1">
    <location>
        <begin position="9"/>
        <end position="27"/>
    </location>
</feature>
<keyword evidence="4" id="KW-0808">Transferase</keyword>
<keyword evidence="1" id="KW-0472">Membrane</keyword>
<feature type="domain" description="Glycosyltransferase subfamily 4-like N-terminal" evidence="3">
    <location>
        <begin position="363"/>
        <end position="529"/>
    </location>
</feature>
<dbReference type="InterPro" id="IPR029052">
    <property type="entry name" value="Metallo-depent_PP-like"/>
</dbReference>
<dbReference type="GO" id="GO:0016757">
    <property type="term" value="F:glycosyltransferase activity"/>
    <property type="evidence" value="ECO:0007669"/>
    <property type="project" value="UniProtKB-KW"/>
</dbReference>
<dbReference type="InterPro" id="IPR001296">
    <property type="entry name" value="Glyco_trans_1"/>
</dbReference>
<keyword evidence="1" id="KW-0812">Transmembrane</keyword>
<comment type="caution">
    <text evidence="4">The sequence shown here is derived from an EMBL/GenBank/DDBJ whole genome shotgun (WGS) entry which is preliminary data.</text>
</comment>
<dbReference type="Pfam" id="PF13439">
    <property type="entry name" value="Glyco_transf_4"/>
    <property type="match status" value="1"/>
</dbReference>
<accession>A0ABS9EMS9</accession>
<evidence type="ECO:0000313" key="4">
    <source>
        <dbReference type="EMBL" id="MCF4141836.1"/>
    </source>
</evidence>
<protein>
    <submittedName>
        <fullName evidence="4">Glycosyltransferase</fullName>
        <ecNumber evidence="4">2.4.-.-</ecNumber>
    </submittedName>
</protein>
<sequence length="735" mass="82499">MRRSRELKILFYVNVVIIVFLVGYKLYLNFVEENYGAVHAVQMERIERCLKGRSCFSFTVVGNVKNSIGIFEKKIVPLLNSSETDFVVSAGNAVSGGGEDKYRALHSTMEKLGIPYMLTFGEDEESAFGGGRFYEHYGPYLFTFVAGNSRFVFLDGTGKTSWDWQFRWFEDLMAGSSEERVFVFVGRPPIPVNTVGLVGVSSKSFLDQDVGQKLVSMFSRFGVDVVFSANLPFFDETFCDGVKYIITGGSGGLVLNDDLSFYHYVQVKVDEDGISIEPIRLDIGQHPFFRTLESFWFFVHSLFYVGYVNFLLMVCMCAAVAIWLYSVVFVEKNYYPDFDSPSDPMLNRPIGVAMFTNTFFPFIGGVPVSVDRLRRALSSLGHRVIVVAPGGGKSEEGVLGVPPLLRGFKVFGVAVSNIFLPRIYRSVSGFKPDVIHVHHPYWLGSVGLFIAGRMGVPVVYTYHTRLDRFDHAVPIPGALFRNFISHAMVRHFCNKCDGVVVPTESAEYYLRMIGVRRPLFVLPTGIDRELFSRVNRAQVEELRDKLGLGEEKILITVSRLSKEKNILFMLDALASLRDICDVPFKFLIVGDGPDREEVETAISDLRLDDTVVLVGAVSPENIPVYYGLGDLFVFASCSETQGMVVLEALTMGLPVVAVRSSGVDDFIKDGINGYKTLLDRASWSDRIRTLIEDPDLSKRISENAEALARKYGMEEFGRSMEKVYARLLNKKVERE</sequence>
<evidence type="ECO:0000313" key="5">
    <source>
        <dbReference type="Proteomes" id="UP001200430"/>
    </source>
</evidence>
<dbReference type="EC" id="2.4.-.-" evidence="4"/>
<evidence type="ECO:0000259" key="2">
    <source>
        <dbReference type="Pfam" id="PF00534"/>
    </source>
</evidence>
<keyword evidence="4" id="KW-0328">Glycosyltransferase</keyword>
<evidence type="ECO:0000259" key="3">
    <source>
        <dbReference type="Pfam" id="PF13439"/>
    </source>
</evidence>
<dbReference type="SUPFAM" id="SSF53756">
    <property type="entry name" value="UDP-Glycosyltransferase/glycogen phosphorylase"/>
    <property type="match status" value="1"/>
</dbReference>
<feature type="transmembrane region" description="Helical" evidence="1">
    <location>
        <begin position="310"/>
        <end position="330"/>
    </location>
</feature>
<gene>
    <name evidence="4" type="ORF">L2W38_03260</name>
</gene>
<dbReference type="Proteomes" id="UP001200430">
    <property type="component" value="Unassembled WGS sequence"/>
</dbReference>